<accession>A0A7J5AIU9</accession>
<comment type="caution">
    <text evidence="1">The sequence shown here is derived from an EMBL/GenBank/DDBJ whole genome shotgun (WGS) entry which is preliminary data.</text>
</comment>
<proteinExistence type="predicted"/>
<organism evidence="1 2">
    <name type="scientific">Tenacibaculum aiptasiae</name>
    <dbReference type="NCBI Taxonomy" id="426481"/>
    <lineage>
        <taxon>Bacteria</taxon>
        <taxon>Pseudomonadati</taxon>
        <taxon>Bacteroidota</taxon>
        <taxon>Flavobacteriia</taxon>
        <taxon>Flavobacteriales</taxon>
        <taxon>Flavobacteriaceae</taxon>
        <taxon>Tenacibaculum</taxon>
    </lineage>
</organism>
<dbReference type="PROSITE" id="PS51257">
    <property type="entry name" value="PROKAR_LIPOPROTEIN"/>
    <property type="match status" value="1"/>
</dbReference>
<dbReference type="RefSeq" id="WP_150900121.1">
    <property type="nucleotide sequence ID" value="NZ_WAAU01000014.1"/>
</dbReference>
<name>A0A7J5AIU9_9FLAO</name>
<gene>
    <name evidence="1" type="ORF">F7018_11055</name>
</gene>
<sequence>MKKYLIITLLALISCSSNEDSHEIKDITIVTGIKLINDFGLEIGRLGNPNGLFYKKEKDQNDPSKYVKNKIVTMYPIPAVNIFKLASQKNILKVWVLKGQSTNVFKNVVFEDYLTNDLYTTNEVINKAIEEIKPTKLTNSLTINASKFENGLYRVFVELEGGEIYWENTYIGDYNNDFESINYWK</sequence>
<dbReference type="AlphaFoldDB" id="A0A7J5AIU9"/>
<protein>
    <recommendedName>
        <fullName evidence="3">Lipoprotein</fullName>
    </recommendedName>
</protein>
<reference evidence="1 2" key="1">
    <citation type="submission" date="2019-09" db="EMBL/GenBank/DDBJ databases">
        <authorList>
            <person name="Cao W.R."/>
        </authorList>
    </citation>
    <scope>NUCLEOTIDE SEQUENCE [LARGE SCALE GENOMIC DNA]</scope>
    <source>
        <strain evidence="2">a4</strain>
    </source>
</reference>
<keyword evidence="2" id="KW-1185">Reference proteome</keyword>
<dbReference type="EMBL" id="WAAU01000014">
    <property type="protein sequence ID" value="KAB1157455.1"/>
    <property type="molecule type" value="Genomic_DNA"/>
</dbReference>
<dbReference type="OrthoDB" id="1190687at2"/>
<evidence type="ECO:0000313" key="1">
    <source>
        <dbReference type="EMBL" id="KAB1157455.1"/>
    </source>
</evidence>
<evidence type="ECO:0000313" key="2">
    <source>
        <dbReference type="Proteomes" id="UP000467305"/>
    </source>
</evidence>
<dbReference type="Proteomes" id="UP000467305">
    <property type="component" value="Unassembled WGS sequence"/>
</dbReference>
<evidence type="ECO:0008006" key="3">
    <source>
        <dbReference type="Google" id="ProtNLM"/>
    </source>
</evidence>